<proteinExistence type="predicted"/>
<sequence length="197" mass="22570">MANKSQPWYLRWRSLFELLNLSKWNSRLLCNGTLDQDSKKRHQLEILSDNGMKKNKIKLIRAVSILVIRASDSRSKGLDSMPVATKYPPSTHGVRARQISGSESLVGCIHECRRLENISLRFSSMPKLGRWRSLVSPSIVSSRISPRKFVLSPEWCSRLWRTTGVHQAPCHDEFRGHRSDYVRQVALATTTTVKQKV</sequence>
<keyword evidence="2" id="KW-1185">Reference proteome</keyword>
<gene>
    <name evidence="1" type="ORF">TNCV_4094871</name>
</gene>
<dbReference type="AlphaFoldDB" id="A0A8X6SE88"/>
<dbReference type="EMBL" id="BMAU01021276">
    <property type="protein sequence ID" value="GFY07617.1"/>
    <property type="molecule type" value="Genomic_DNA"/>
</dbReference>
<evidence type="ECO:0000313" key="2">
    <source>
        <dbReference type="Proteomes" id="UP000887159"/>
    </source>
</evidence>
<organism evidence="1 2">
    <name type="scientific">Trichonephila clavipes</name>
    <name type="common">Golden silk orbweaver</name>
    <name type="synonym">Nephila clavipes</name>
    <dbReference type="NCBI Taxonomy" id="2585209"/>
    <lineage>
        <taxon>Eukaryota</taxon>
        <taxon>Metazoa</taxon>
        <taxon>Ecdysozoa</taxon>
        <taxon>Arthropoda</taxon>
        <taxon>Chelicerata</taxon>
        <taxon>Arachnida</taxon>
        <taxon>Araneae</taxon>
        <taxon>Araneomorphae</taxon>
        <taxon>Entelegynae</taxon>
        <taxon>Araneoidea</taxon>
        <taxon>Nephilidae</taxon>
        <taxon>Trichonephila</taxon>
    </lineage>
</organism>
<protein>
    <submittedName>
        <fullName evidence="1">Uncharacterized protein</fullName>
    </submittedName>
</protein>
<evidence type="ECO:0000313" key="1">
    <source>
        <dbReference type="EMBL" id="GFY07617.1"/>
    </source>
</evidence>
<accession>A0A8X6SE88</accession>
<reference evidence="1" key="1">
    <citation type="submission" date="2020-08" db="EMBL/GenBank/DDBJ databases">
        <title>Multicomponent nature underlies the extraordinary mechanical properties of spider dragline silk.</title>
        <authorList>
            <person name="Kono N."/>
            <person name="Nakamura H."/>
            <person name="Mori M."/>
            <person name="Yoshida Y."/>
            <person name="Ohtoshi R."/>
            <person name="Malay A.D."/>
            <person name="Moran D.A.P."/>
            <person name="Tomita M."/>
            <person name="Numata K."/>
            <person name="Arakawa K."/>
        </authorList>
    </citation>
    <scope>NUCLEOTIDE SEQUENCE</scope>
</reference>
<dbReference type="Proteomes" id="UP000887159">
    <property type="component" value="Unassembled WGS sequence"/>
</dbReference>
<comment type="caution">
    <text evidence="1">The sequence shown here is derived from an EMBL/GenBank/DDBJ whole genome shotgun (WGS) entry which is preliminary data.</text>
</comment>
<name>A0A8X6SE88_TRICX</name>